<comment type="caution">
    <text evidence="1">The sequence shown here is derived from an EMBL/GenBank/DDBJ whole genome shotgun (WGS) entry which is preliminary data.</text>
</comment>
<proteinExistence type="predicted"/>
<dbReference type="AlphaFoldDB" id="A0A645HF36"/>
<accession>A0A645HF36</accession>
<dbReference type="EMBL" id="VSSQ01092414">
    <property type="protein sequence ID" value="MPN37645.1"/>
    <property type="molecule type" value="Genomic_DNA"/>
</dbReference>
<reference evidence="1" key="1">
    <citation type="submission" date="2019-08" db="EMBL/GenBank/DDBJ databases">
        <authorList>
            <person name="Kucharzyk K."/>
            <person name="Murdoch R.W."/>
            <person name="Higgins S."/>
            <person name="Loffler F."/>
        </authorList>
    </citation>
    <scope>NUCLEOTIDE SEQUENCE</scope>
</reference>
<gene>
    <name evidence="1" type="ORF">SDC9_185165</name>
</gene>
<name>A0A645HF36_9ZZZZ</name>
<protein>
    <submittedName>
        <fullName evidence="1">Uncharacterized protein</fullName>
    </submittedName>
</protein>
<organism evidence="1">
    <name type="scientific">bioreactor metagenome</name>
    <dbReference type="NCBI Taxonomy" id="1076179"/>
    <lineage>
        <taxon>unclassified sequences</taxon>
        <taxon>metagenomes</taxon>
        <taxon>ecological metagenomes</taxon>
    </lineage>
</organism>
<evidence type="ECO:0000313" key="1">
    <source>
        <dbReference type="EMBL" id="MPN37645.1"/>
    </source>
</evidence>
<sequence>MVAFRDLSRVGDEGHFPQNPRRALKHLASDHGVLLDDVELGGRQLSGL</sequence>